<accession>A0ABM6Y045</accession>
<name>A0ABM6Y045_9PROT</name>
<evidence type="ECO:0000313" key="1">
    <source>
        <dbReference type="EMBL" id="AXO15331.1"/>
    </source>
</evidence>
<protein>
    <submittedName>
        <fullName evidence="1">Uncharacterized protein</fullName>
    </submittedName>
</protein>
<evidence type="ECO:0000313" key="2">
    <source>
        <dbReference type="Proteomes" id="UP000256971"/>
    </source>
</evidence>
<sequence length="61" mass="7449">MEFYELDSFIDSMKRIELFLSELAAREVELKYSSALGMRGWERYEDIKKKIWKNLRINFLP</sequence>
<dbReference type="EMBL" id="CP031555">
    <property type="protein sequence ID" value="AXO15331.1"/>
    <property type="molecule type" value="Genomic_DNA"/>
</dbReference>
<organism evidence="1 2">
    <name type="scientific">Thalassospira indica</name>
    <dbReference type="NCBI Taxonomy" id="1891279"/>
    <lineage>
        <taxon>Bacteria</taxon>
        <taxon>Pseudomonadati</taxon>
        <taxon>Pseudomonadota</taxon>
        <taxon>Alphaproteobacteria</taxon>
        <taxon>Rhodospirillales</taxon>
        <taxon>Thalassospiraceae</taxon>
        <taxon>Thalassospira</taxon>
    </lineage>
</organism>
<dbReference type="Proteomes" id="UP000256971">
    <property type="component" value="Chromosome"/>
</dbReference>
<keyword evidence="2" id="KW-1185">Reference proteome</keyword>
<proteinExistence type="predicted"/>
<reference evidence="1 2" key="1">
    <citation type="submission" date="2018-08" db="EMBL/GenBank/DDBJ databases">
        <title>Complete genome sequence of type strain Thalassospira indica MCCC 1A01103T, isolated from isolated from deep seawater of the Indian Ocean.</title>
        <authorList>
            <person name="Liu Y."/>
        </authorList>
    </citation>
    <scope>NUCLEOTIDE SEQUENCE [LARGE SCALE GENOMIC DNA]</scope>
    <source>
        <strain evidence="1 2">PB8BT</strain>
    </source>
</reference>
<gene>
    <name evidence="1" type="ORF">DY252_14705</name>
</gene>